<organism evidence="1 2">
    <name type="scientific">Thalassobaculum litoreum DSM 18839</name>
    <dbReference type="NCBI Taxonomy" id="1123362"/>
    <lineage>
        <taxon>Bacteria</taxon>
        <taxon>Pseudomonadati</taxon>
        <taxon>Pseudomonadota</taxon>
        <taxon>Alphaproteobacteria</taxon>
        <taxon>Rhodospirillales</taxon>
        <taxon>Thalassobaculaceae</taxon>
        <taxon>Thalassobaculum</taxon>
    </lineage>
</organism>
<reference evidence="1 2" key="1">
    <citation type="submission" date="2016-10" db="EMBL/GenBank/DDBJ databases">
        <authorList>
            <person name="Varghese N."/>
            <person name="Submissions S."/>
        </authorList>
    </citation>
    <scope>NUCLEOTIDE SEQUENCE [LARGE SCALE GENOMIC DNA]</scope>
    <source>
        <strain evidence="1 2">DSM 18839</strain>
    </source>
</reference>
<protein>
    <submittedName>
        <fullName evidence="1">Uncharacterized protein</fullName>
    </submittedName>
</protein>
<gene>
    <name evidence="1" type="ORF">SAMN05660686_01098</name>
</gene>
<dbReference type="Proteomes" id="UP000198615">
    <property type="component" value="Unassembled WGS sequence"/>
</dbReference>
<sequence>MTRMVTDKAFALLSQSVADIVGNETKIATALMRAINSGSSVDLMMAQASFEDLDVATRRQIHGHAMRLADTVH</sequence>
<keyword evidence="2" id="KW-1185">Reference proteome</keyword>
<dbReference type="AlphaFoldDB" id="A0A8G2BHM0"/>
<evidence type="ECO:0000313" key="1">
    <source>
        <dbReference type="EMBL" id="SDF38273.1"/>
    </source>
</evidence>
<name>A0A8G2BHM0_9PROT</name>
<dbReference type="OrthoDB" id="7357352at2"/>
<proteinExistence type="predicted"/>
<dbReference type="EMBL" id="FNBW01000003">
    <property type="protein sequence ID" value="SDF38273.1"/>
    <property type="molecule type" value="Genomic_DNA"/>
</dbReference>
<accession>A0A8G2BHM0</accession>
<evidence type="ECO:0000313" key="2">
    <source>
        <dbReference type="Proteomes" id="UP000198615"/>
    </source>
</evidence>
<comment type="caution">
    <text evidence="1">The sequence shown here is derived from an EMBL/GenBank/DDBJ whole genome shotgun (WGS) entry which is preliminary data.</text>
</comment>
<dbReference type="RefSeq" id="WP_038015189.1">
    <property type="nucleotide sequence ID" value="NZ_FNBW01000003.1"/>
</dbReference>